<proteinExistence type="inferred from homology"/>
<dbReference type="InterPro" id="IPR006102">
    <property type="entry name" value="Ig-like_GH2"/>
</dbReference>
<evidence type="ECO:0000256" key="3">
    <source>
        <dbReference type="ARBA" id="ARBA00023295"/>
    </source>
</evidence>
<organism evidence="7">
    <name type="scientific">Veillonella ratti</name>
    <dbReference type="NCBI Taxonomy" id="103892"/>
    <lineage>
        <taxon>Bacteria</taxon>
        <taxon>Bacillati</taxon>
        <taxon>Bacillota</taxon>
        <taxon>Negativicutes</taxon>
        <taxon>Veillonellales</taxon>
        <taxon>Veillonellaceae</taxon>
        <taxon>Veillonella</taxon>
    </lineage>
</organism>
<evidence type="ECO:0000256" key="1">
    <source>
        <dbReference type="ARBA" id="ARBA00007401"/>
    </source>
</evidence>
<comment type="similarity">
    <text evidence="1">Belongs to the glycosyl hydrolase 2 family.</text>
</comment>
<dbReference type="InterPro" id="IPR006103">
    <property type="entry name" value="Glyco_hydro_2_cat"/>
</dbReference>
<dbReference type="Pfam" id="PF02837">
    <property type="entry name" value="Glyco_hydro_2_N"/>
    <property type="match status" value="1"/>
</dbReference>
<evidence type="ECO:0000259" key="5">
    <source>
        <dbReference type="Pfam" id="PF02836"/>
    </source>
</evidence>
<accession>A0A6N3AU16</accession>
<sequence length="561" mass="62642">MSTMELLQPVTNVFRDSIDLRGNWFFAFDKLKDKNYETGVARQMSVPVPAALQDVFVSPGERSYCGTMWYERNIYISKRWLGSDVFLCFDGIGNRAVVYVNGMEAGRHEGVFVSTVINVTRQLRYGEENRIVVKVNNELSAYTLPAGQVATSPKGRRINQPNFDYDVPTGIYGNVTLYTVPTTRLTDIMVQTEALSQEEAVVQYMAHVQGNCLVTATLRDREGRIVATGVGGNAKLTVENPHIWTVGDGYLYTLEVEVSRLGKKHDIYHQRIGIRTVAVDGGNLMLNGAIVRLKGIELGPSNLTLSSNPIQAKQQLQKLLELGGNCVFTSGRPISPDVLQLTDEAGILVVAEMPAAGLVAKDWRPGEANFNKTDIKSRLLDTHKDTIDSLITRDKNHPSVISWSLLYNPVTMMKEDEMYYSDIAEAARQSDWEKRPLALTMIQSLSDIWAGTLKAYSLLILKNWTKQWHADVELLQSAMYKELVDWEAKQPDKALAVVMGCDSATEQSGIGQMIISYAVYREASEKVQELLTMLSSMPNVQGHFLQGEAAELVETLKKNWK</sequence>
<keyword evidence="3 7" id="KW-0326">Glycosidase</keyword>
<reference evidence="7" key="1">
    <citation type="submission" date="2019-11" db="EMBL/GenBank/DDBJ databases">
        <authorList>
            <person name="Feng L."/>
        </authorList>
    </citation>
    <scope>NUCLEOTIDE SEQUENCE</scope>
    <source>
        <strain evidence="7">VrattiLFYP33</strain>
    </source>
</reference>
<dbReference type="RefSeq" id="WP_021840964.1">
    <property type="nucleotide sequence ID" value="NZ_CACRUX010000032.1"/>
</dbReference>
<dbReference type="Gene3D" id="2.60.40.10">
    <property type="entry name" value="Immunoglobulins"/>
    <property type="match status" value="1"/>
</dbReference>
<dbReference type="EC" id="3.2.1.31" evidence="7"/>
<dbReference type="PANTHER" id="PTHR10066">
    <property type="entry name" value="BETA-GLUCURONIDASE"/>
    <property type="match status" value="1"/>
</dbReference>
<dbReference type="Gene3D" id="2.60.120.260">
    <property type="entry name" value="Galactose-binding domain-like"/>
    <property type="match status" value="1"/>
</dbReference>
<feature type="domain" description="Glycoside hydrolase family 2 catalytic" evidence="5">
    <location>
        <begin position="313"/>
        <end position="489"/>
    </location>
</feature>
<dbReference type="InterPro" id="IPR036156">
    <property type="entry name" value="Beta-gal/glucu_dom_sf"/>
</dbReference>
<protein>
    <submittedName>
        <fullName evidence="7">Beta-glucuronidase</fullName>
        <ecNumber evidence="7">3.2.1.31</ecNumber>
    </submittedName>
</protein>
<dbReference type="EMBL" id="CACRUX010000032">
    <property type="protein sequence ID" value="VYT91212.1"/>
    <property type="molecule type" value="Genomic_DNA"/>
</dbReference>
<dbReference type="GO" id="GO:0004566">
    <property type="term" value="F:beta-glucuronidase activity"/>
    <property type="evidence" value="ECO:0007669"/>
    <property type="project" value="UniProtKB-EC"/>
</dbReference>
<dbReference type="GO" id="GO:0019391">
    <property type="term" value="P:glucuronoside catabolic process"/>
    <property type="evidence" value="ECO:0007669"/>
    <property type="project" value="TreeGrafter"/>
</dbReference>
<dbReference type="InterPro" id="IPR013783">
    <property type="entry name" value="Ig-like_fold"/>
</dbReference>
<dbReference type="InterPro" id="IPR006104">
    <property type="entry name" value="Glyco_hydro_2_N"/>
</dbReference>
<evidence type="ECO:0000256" key="2">
    <source>
        <dbReference type="ARBA" id="ARBA00022801"/>
    </source>
</evidence>
<dbReference type="PANTHER" id="PTHR10066:SF67">
    <property type="entry name" value="BETA-GLUCURONIDASE"/>
    <property type="match status" value="1"/>
</dbReference>
<dbReference type="Gene3D" id="3.20.20.80">
    <property type="entry name" value="Glycosidases"/>
    <property type="match status" value="1"/>
</dbReference>
<evidence type="ECO:0000313" key="7">
    <source>
        <dbReference type="EMBL" id="VYT91212.1"/>
    </source>
</evidence>
<dbReference type="SUPFAM" id="SSF49785">
    <property type="entry name" value="Galactose-binding domain-like"/>
    <property type="match status" value="1"/>
</dbReference>
<dbReference type="Pfam" id="PF00703">
    <property type="entry name" value="Glyco_hydro_2"/>
    <property type="match status" value="1"/>
</dbReference>
<dbReference type="InterPro" id="IPR008979">
    <property type="entry name" value="Galactose-bd-like_sf"/>
</dbReference>
<name>A0A6N3AU16_9FIRM</name>
<feature type="domain" description="Glycosyl hydrolases family 2 sugar binding" evidence="6">
    <location>
        <begin position="35"/>
        <end position="181"/>
    </location>
</feature>
<keyword evidence="2 7" id="KW-0378">Hydrolase</keyword>
<evidence type="ECO:0000259" key="4">
    <source>
        <dbReference type="Pfam" id="PF00703"/>
    </source>
</evidence>
<dbReference type="AlphaFoldDB" id="A0A6N3AU16"/>
<feature type="domain" description="Glycoside hydrolase family 2 immunoglobulin-like beta-sandwich" evidence="4">
    <location>
        <begin position="207"/>
        <end position="275"/>
    </location>
</feature>
<dbReference type="GO" id="GO:0005975">
    <property type="term" value="P:carbohydrate metabolic process"/>
    <property type="evidence" value="ECO:0007669"/>
    <property type="project" value="InterPro"/>
</dbReference>
<dbReference type="SUPFAM" id="SSF49303">
    <property type="entry name" value="beta-Galactosidase/glucuronidase domain"/>
    <property type="match status" value="1"/>
</dbReference>
<dbReference type="InterPro" id="IPR017853">
    <property type="entry name" value="GH"/>
</dbReference>
<evidence type="ECO:0000259" key="6">
    <source>
        <dbReference type="Pfam" id="PF02837"/>
    </source>
</evidence>
<gene>
    <name evidence="7" type="primary">uidA</name>
    <name evidence="7" type="ORF">VRLFYP33_00763</name>
</gene>
<dbReference type="GO" id="GO:0030246">
    <property type="term" value="F:carbohydrate binding"/>
    <property type="evidence" value="ECO:0007669"/>
    <property type="project" value="TreeGrafter"/>
</dbReference>
<dbReference type="Pfam" id="PF02836">
    <property type="entry name" value="Glyco_hydro_2_C"/>
    <property type="match status" value="1"/>
</dbReference>
<dbReference type="SUPFAM" id="SSF51445">
    <property type="entry name" value="(Trans)glycosidases"/>
    <property type="match status" value="1"/>
</dbReference>